<dbReference type="EMBL" id="SMBT01000005">
    <property type="protein sequence ID" value="TCU87019.1"/>
    <property type="molecule type" value="Genomic_DNA"/>
</dbReference>
<name>A0A377Q913_9NEIS</name>
<evidence type="ECO:0000256" key="2">
    <source>
        <dbReference type="ARBA" id="ARBA00022729"/>
    </source>
</evidence>
<organism evidence="4 6">
    <name type="scientific">Iodobacter fluviatilis</name>
    <dbReference type="NCBI Taxonomy" id="537"/>
    <lineage>
        <taxon>Bacteria</taxon>
        <taxon>Pseudomonadati</taxon>
        <taxon>Pseudomonadota</taxon>
        <taxon>Betaproteobacteria</taxon>
        <taxon>Neisseriales</taxon>
        <taxon>Chitinibacteraceae</taxon>
        <taxon>Iodobacter</taxon>
    </lineage>
</organism>
<accession>A0A377Q913</accession>
<dbReference type="AlphaFoldDB" id="A0A377Q913"/>
<dbReference type="Proteomes" id="UP000255108">
    <property type="component" value="Unassembled WGS sequence"/>
</dbReference>
<dbReference type="Gene3D" id="3.40.50.2300">
    <property type="match status" value="2"/>
</dbReference>
<reference evidence="5 7" key="2">
    <citation type="submission" date="2019-03" db="EMBL/GenBank/DDBJ databases">
        <title>Genomic Encyclopedia of Type Strains, Phase IV (KMG-IV): sequencing the most valuable type-strain genomes for metagenomic binning, comparative biology and taxonomic classification.</title>
        <authorList>
            <person name="Goeker M."/>
        </authorList>
    </citation>
    <scope>NUCLEOTIDE SEQUENCE [LARGE SCALE GENOMIC DNA]</scope>
    <source>
        <strain evidence="5 7">DSM 3764</strain>
    </source>
</reference>
<reference evidence="4 6" key="1">
    <citation type="submission" date="2018-06" db="EMBL/GenBank/DDBJ databases">
        <authorList>
            <consortium name="Pathogen Informatics"/>
            <person name="Doyle S."/>
        </authorList>
    </citation>
    <scope>NUCLEOTIDE SEQUENCE [LARGE SCALE GENOMIC DNA]</scope>
    <source>
        <strain evidence="4 6">NCTC11159</strain>
    </source>
</reference>
<proteinExistence type="inferred from homology"/>
<dbReference type="PANTHER" id="PTHR30483">
    <property type="entry name" value="LEUCINE-SPECIFIC-BINDING PROTEIN"/>
    <property type="match status" value="1"/>
</dbReference>
<comment type="similarity">
    <text evidence="1">Belongs to the leucine-binding protein family.</text>
</comment>
<dbReference type="PROSITE" id="PS51257">
    <property type="entry name" value="PROKAR_LIPOPROTEIN"/>
    <property type="match status" value="1"/>
</dbReference>
<evidence type="ECO:0000313" key="5">
    <source>
        <dbReference type="EMBL" id="TCU87019.1"/>
    </source>
</evidence>
<dbReference type="EMBL" id="UGHR01000001">
    <property type="protein sequence ID" value="STQ90351.1"/>
    <property type="molecule type" value="Genomic_DNA"/>
</dbReference>
<dbReference type="SUPFAM" id="SSF53822">
    <property type="entry name" value="Periplasmic binding protein-like I"/>
    <property type="match status" value="1"/>
</dbReference>
<sequence>MIKKLIVIALTMSTVAGCDNKSLAQQRAEKLAQASQELLIAVAWPLQSSKATLIDGINLAVDEVNQSGGVLGRKIKIQLKDDTASLSKGRLVAQEIADDIAVAAVIGHLNSYIAAPAAQIYERAGLLMITPGASVQKITEQGGKYTFRSLPGNRDQGRQIADYAVSQGYKNIAIYYIKNDYGIDLANYFEQRAHELGITVADRRSYNMGGDNHAAILADWGAFLATDAIFLIGSLPESAKILQEMRVAGLKVPVFGGAGLDSPELIKLGGKNTEGTVVFSLFNMGDPRPEVQIFGEHFKKKFGVLPDSTAAQGYDTVKLLVQAMKTANSAVPAKVATALRATKNWQGVTGVDTYSSKGDLVGKHLAKVVVKNGKFEYFKTTALK</sequence>
<dbReference type="InterPro" id="IPR051010">
    <property type="entry name" value="BCAA_transport"/>
</dbReference>
<dbReference type="Pfam" id="PF13458">
    <property type="entry name" value="Peripla_BP_6"/>
    <property type="match status" value="1"/>
</dbReference>
<protein>
    <submittedName>
        <fullName evidence="5">Amino acid/amide ABC transporter substrate-binding protein (HAAT family)</fullName>
    </submittedName>
    <submittedName>
        <fullName evidence="4">Leucine-, isoleucine-, valine-, threonine-, and alanine-binding protein</fullName>
    </submittedName>
</protein>
<dbReference type="InterPro" id="IPR028082">
    <property type="entry name" value="Peripla_BP_I"/>
</dbReference>
<evidence type="ECO:0000313" key="4">
    <source>
        <dbReference type="EMBL" id="STQ90351.1"/>
    </source>
</evidence>
<dbReference type="RefSeq" id="WP_115226689.1">
    <property type="nucleotide sequence ID" value="NZ_CAWOLO010000005.1"/>
</dbReference>
<evidence type="ECO:0000313" key="6">
    <source>
        <dbReference type="Proteomes" id="UP000255108"/>
    </source>
</evidence>
<evidence type="ECO:0000256" key="1">
    <source>
        <dbReference type="ARBA" id="ARBA00010062"/>
    </source>
</evidence>
<dbReference type="CDD" id="cd06344">
    <property type="entry name" value="PBP1_ABC_HAAT-like"/>
    <property type="match status" value="1"/>
</dbReference>
<keyword evidence="2" id="KW-0732">Signal</keyword>
<dbReference type="OrthoDB" id="5290698at2"/>
<evidence type="ECO:0000313" key="7">
    <source>
        <dbReference type="Proteomes" id="UP000295794"/>
    </source>
</evidence>
<dbReference type="Proteomes" id="UP000295794">
    <property type="component" value="Unassembled WGS sequence"/>
</dbReference>
<gene>
    <name evidence="4" type="primary">braC_1</name>
    <name evidence="5" type="ORF">EV682_105144</name>
    <name evidence="4" type="ORF">NCTC11159_01415</name>
</gene>
<feature type="domain" description="Leucine-binding protein" evidence="3">
    <location>
        <begin position="46"/>
        <end position="355"/>
    </location>
</feature>
<dbReference type="PANTHER" id="PTHR30483:SF6">
    <property type="entry name" value="PERIPLASMIC BINDING PROTEIN OF ABC TRANSPORTER FOR NATURAL AMINO ACIDS"/>
    <property type="match status" value="1"/>
</dbReference>
<keyword evidence="7" id="KW-1185">Reference proteome</keyword>
<dbReference type="InterPro" id="IPR028081">
    <property type="entry name" value="Leu-bd"/>
</dbReference>
<evidence type="ECO:0000259" key="3">
    <source>
        <dbReference type="Pfam" id="PF13458"/>
    </source>
</evidence>